<dbReference type="AlphaFoldDB" id="A0A074YAC2"/>
<dbReference type="InParanoid" id="A0A074YAC2"/>
<keyword evidence="2" id="KW-1185">Reference proteome</keyword>
<evidence type="ECO:0000313" key="2">
    <source>
        <dbReference type="Proteomes" id="UP000030641"/>
    </source>
</evidence>
<dbReference type="RefSeq" id="XP_013343330.1">
    <property type="nucleotide sequence ID" value="XM_013487876.1"/>
</dbReference>
<dbReference type="EMBL" id="KL584761">
    <property type="protein sequence ID" value="KEQ94733.1"/>
    <property type="molecule type" value="Genomic_DNA"/>
</dbReference>
<accession>A0A074YAC2</accession>
<organism evidence="1 2">
    <name type="scientific">Aureobasidium subglaciale (strain EXF-2481)</name>
    <name type="common">Aureobasidium pullulans var. subglaciale</name>
    <dbReference type="NCBI Taxonomy" id="1043005"/>
    <lineage>
        <taxon>Eukaryota</taxon>
        <taxon>Fungi</taxon>
        <taxon>Dikarya</taxon>
        <taxon>Ascomycota</taxon>
        <taxon>Pezizomycotina</taxon>
        <taxon>Dothideomycetes</taxon>
        <taxon>Dothideomycetidae</taxon>
        <taxon>Dothideales</taxon>
        <taxon>Saccotheciaceae</taxon>
        <taxon>Aureobasidium</taxon>
    </lineage>
</organism>
<gene>
    <name evidence="1" type="ORF">AUEXF2481DRAFT_254561</name>
</gene>
<dbReference type="Proteomes" id="UP000030641">
    <property type="component" value="Unassembled WGS sequence"/>
</dbReference>
<name>A0A074YAC2_AURSE</name>
<dbReference type="HOGENOM" id="CLU_1554956_0_0_1"/>
<protein>
    <submittedName>
        <fullName evidence="1">Uncharacterized protein</fullName>
    </submittedName>
</protein>
<proteinExistence type="predicted"/>
<evidence type="ECO:0000313" key="1">
    <source>
        <dbReference type="EMBL" id="KEQ94733.1"/>
    </source>
</evidence>
<dbReference type="GeneID" id="25363000"/>
<sequence length="172" mass="20115">MEEFYREVNNWNGSPPEARAAYTNNTLSPRLRDEQGQPITMLCYSIVSDCTDLCIDAARTPGVGQVEPNLPEFLHNDVWSNNFHRRNPICGARMQLIIWDKRTNQILLAGQDWFEEDFKFPPWIRDPYDGEPRRIQATWRPVWWCKTCPLQLRPASKISQAPITTHLHNAHR</sequence>
<reference evidence="1 2" key="1">
    <citation type="journal article" date="2014" name="BMC Genomics">
        <title>Genome sequencing of four Aureobasidium pullulans varieties: biotechnological potential, stress tolerance, and description of new species.</title>
        <authorList>
            <person name="Gostin Ar C."/>
            <person name="Ohm R.A."/>
            <person name="Kogej T."/>
            <person name="Sonjak S."/>
            <person name="Turk M."/>
            <person name="Zajc J."/>
            <person name="Zalar P."/>
            <person name="Grube M."/>
            <person name="Sun H."/>
            <person name="Han J."/>
            <person name="Sharma A."/>
            <person name="Chiniquy J."/>
            <person name="Ngan C.Y."/>
            <person name="Lipzen A."/>
            <person name="Barry K."/>
            <person name="Grigoriev I.V."/>
            <person name="Gunde-Cimerman N."/>
        </authorList>
    </citation>
    <scope>NUCLEOTIDE SEQUENCE [LARGE SCALE GENOMIC DNA]</scope>
    <source>
        <strain evidence="1 2">EXF-2481</strain>
    </source>
</reference>
<dbReference type="OrthoDB" id="10268974at2759"/>